<feature type="domain" description="Ubiquitin-like protease family profile" evidence="5">
    <location>
        <begin position="113"/>
        <end position="429"/>
    </location>
</feature>
<gene>
    <name evidence="6" type="ORF">GSOID_T00013333001</name>
</gene>
<evidence type="ECO:0000256" key="2">
    <source>
        <dbReference type="ARBA" id="ARBA00022670"/>
    </source>
</evidence>
<dbReference type="Proteomes" id="UP000001307">
    <property type="component" value="Unassembled WGS sequence"/>
</dbReference>
<evidence type="ECO:0000256" key="1">
    <source>
        <dbReference type="ARBA" id="ARBA00005234"/>
    </source>
</evidence>
<dbReference type="GO" id="GO:0006508">
    <property type="term" value="P:proteolysis"/>
    <property type="evidence" value="ECO:0007669"/>
    <property type="project" value="UniProtKB-KW"/>
</dbReference>
<feature type="region of interest" description="Disordered" evidence="4">
    <location>
        <begin position="578"/>
        <end position="610"/>
    </location>
</feature>
<dbReference type="PROSITE" id="PS50600">
    <property type="entry name" value="ULP_PROTEASE"/>
    <property type="match status" value="1"/>
</dbReference>
<keyword evidence="3" id="KW-0378">Hydrolase</keyword>
<comment type="similarity">
    <text evidence="1">Belongs to the peptidase C48 family.</text>
</comment>
<evidence type="ECO:0000256" key="4">
    <source>
        <dbReference type="SAM" id="MobiDB-lite"/>
    </source>
</evidence>
<organism evidence="6">
    <name type="scientific">Oikopleura dioica</name>
    <name type="common">Tunicate</name>
    <dbReference type="NCBI Taxonomy" id="34765"/>
    <lineage>
        <taxon>Eukaryota</taxon>
        <taxon>Metazoa</taxon>
        <taxon>Chordata</taxon>
        <taxon>Tunicata</taxon>
        <taxon>Appendicularia</taxon>
        <taxon>Copelata</taxon>
        <taxon>Oikopleuridae</taxon>
        <taxon>Oikopleura</taxon>
    </lineage>
</organism>
<evidence type="ECO:0000313" key="6">
    <source>
        <dbReference type="EMBL" id="CBY22570.1"/>
    </source>
</evidence>
<feature type="region of interest" description="Disordered" evidence="4">
    <location>
        <begin position="626"/>
        <end position="654"/>
    </location>
</feature>
<sequence>MEEIQFLSCDLEQVQLESRNSQQAHQVPILAEGLRKAKRDFQNQDHHATQNVVDLKIPLAEKITDEEEPFTSMINPHPYFGNTDFRYEETRKKFTQPTKEEEIKSSNSNCKKTFIDQNELMLMILSAPLTEYWLDDQAMQAIFYKEIEEMGTEKSDLCYIFNTFVWSRLLYGIQGGHIPQPAKRFENAQISIWPGHNLEKRKHMQSKFNPFHRKYLFVPVISERHWNLAVVMNPSKVIRRLKERNPPKEYFAKKENEDPWYVSEEVAERNNLEVHERYDTRFVTQIPPVDRDNGEKFEEPVIYFLCSVGKASWYSNCEIINEMLTAMFLDEDNPSMKIWQTDLLDSKLLKRITDKKKGCSRLEIVNGRTAMKLMCRDKDRRAKACKLCLKQIHRQHNRLLPFRYYEQKMPRQFTTYDCGINTLYSIRKWMQGIDDMEKWLHKDLSSWWTQEDIYNYKFECRRYLDKVAGQPNREKINVFGTAAENCYLKGTTDSYIALSKVRKGRNLDEETDTEGRKEQDFETDFTETDADYATTDLDDETDATDTESVYQKVLVNGDLTRKFVDEKCCALTIIPQTVPHTLHPPDEKQSSCRQSEVKTNTDNNGNDEPTLEVEINKKFLAIAEPGNYEKNDAQSKAKTKSRKTKRRDNDTDNELVVDDIQKEGETIDLTKDEPVILEPTEKRKSIIRKENKRIERCERQYRSLVRHAANSRPYLPRRARLFPINQKTENQLKKLTKKRSKKSVSPEPAKKRRVPEQLARIEAAFADLPPNKENDTTTCSDEKRKISTLESYFMWLGAVRGSLRRGSPGIRQSSESQPSEICSVERAKL</sequence>
<feature type="compositionally biased region" description="Polar residues" evidence="4">
    <location>
        <begin position="810"/>
        <end position="820"/>
    </location>
</feature>
<feature type="compositionally biased region" description="Basic residues" evidence="4">
    <location>
        <begin position="637"/>
        <end position="646"/>
    </location>
</feature>
<proteinExistence type="inferred from homology"/>
<dbReference type="AlphaFoldDB" id="E4WZH4"/>
<evidence type="ECO:0000259" key="5">
    <source>
        <dbReference type="PROSITE" id="PS50600"/>
    </source>
</evidence>
<reference evidence="6" key="1">
    <citation type="journal article" date="2010" name="Science">
        <title>Plasticity of animal genome architecture unmasked by rapid evolution of a pelagic tunicate.</title>
        <authorList>
            <person name="Denoeud F."/>
            <person name="Henriet S."/>
            <person name="Mungpakdee S."/>
            <person name="Aury J.M."/>
            <person name="Da Silva C."/>
            <person name="Brinkmann H."/>
            <person name="Mikhaleva J."/>
            <person name="Olsen L.C."/>
            <person name="Jubin C."/>
            <person name="Canestro C."/>
            <person name="Bouquet J.M."/>
            <person name="Danks G."/>
            <person name="Poulain J."/>
            <person name="Campsteijn C."/>
            <person name="Adamski M."/>
            <person name="Cross I."/>
            <person name="Yadetie F."/>
            <person name="Muffato M."/>
            <person name="Louis A."/>
            <person name="Butcher S."/>
            <person name="Tsagkogeorga G."/>
            <person name="Konrad A."/>
            <person name="Singh S."/>
            <person name="Jensen M.F."/>
            <person name="Cong E.H."/>
            <person name="Eikeseth-Otteraa H."/>
            <person name="Noel B."/>
            <person name="Anthouard V."/>
            <person name="Porcel B.M."/>
            <person name="Kachouri-Lafond R."/>
            <person name="Nishino A."/>
            <person name="Ugolini M."/>
            <person name="Chourrout P."/>
            <person name="Nishida H."/>
            <person name="Aasland R."/>
            <person name="Huzurbazar S."/>
            <person name="Westhof E."/>
            <person name="Delsuc F."/>
            <person name="Lehrach H."/>
            <person name="Reinhardt R."/>
            <person name="Weissenbach J."/>
            <person name="Roy S.W."/>
            <person name="Artiguenave F."/>
            <person name="Postlethwait J.H."/>
            <person name="Manak J.R."/>
            <person name="Thompson E.M."/>
            <person name="Jaillon O."/>
            <person name="Du Pasquier L."/>
            <person name="Boudinot P."/>
            <person name="Liberles D.A."/>
            <person name="Volff J.N."/>
            <person name="Philippe H."/>
            <person name="Lenhard B."/>
            <person name="Roest Crollius H."/>
            <person name="Wincker P."/>
            <person name="Chourrout D."/>
        </authorList>
    </citation>
    <scope>NUCLEOTIDE SEQUENCE [LARGE SCALE GENOMIC DNA]</scope>
</reference>
<feature type="region of interest" description="Disordered" evidence="4">
    <location>
        <begin position="725"/>
        <end position="754"/>
    </location>
</feature>
<keyword evidence="2" id="KW-0645">Protease</keyword>
<dbReference type="GO" id="GO:0008234">
    <property type="term" value="F:cysteine-type peptidase activity"/>
    <property type="evidence" value="ECO:0007669"/>
    <property type="project" value="InterPro"/>
</dbReference>
<feature type="region of interest" description="Disordered" evidence="4">
    <location>
        <begin position="805"/>
        <end position="829"/>
    </location>
</feature>
<feature type="compositionally biased region" description="Polar residues" evidence="4">
    <location>
        <begin position="591"/>
        <end position="607"/>
    </location>
</feature>
<dbReference type="InParanoid" id="E4WZH4"/>
<dbReference type="SUPFAM" id="SSF54001">
    <property type="entry name" value="Cysteine proteinases"/>
    <property type="match status" value="1"/>
</dbReference>
<dbReference type="InterPro" id="IPR003653">
    <property type="entry name" value="Peptidase_C48_C"/>
</dbReference>
<evidence type="ECO:0000313" key="7">
    <source>
        <dbReference type="Proteomes" id="UP000001307"/>
    </source>
</evidence>
<keyword evidence="7" id="KW-1185">Reference proteome</keyword>
<evidence type="ECO:0000256" key="3">
    <source>
        <dbReference type="ARBA" id="ARBA00022801"/>
    </source>
</evidence>
<dbReference type="InterPro" id="IPR038765">
    <property type="entry name" value="Papain-like_cys_pep_sf"/>
</dbReference>
<name>E4WZH4_OIKDI</name>
<dbReference type="Gene3D" id="3.40.395.10">
    <property type="entry name" value="Adenoviral Proteinase, Chain A"/>
    <property type="match status" value="1"/>
</dbReference>
<accession>E4WZH4</accession>
<dbReference type="EMBL" id="FN653019">
    <property type="protein sequence ID" value="CBY22570.1"/>
    <property type="molecule type" value="Genomic_DNA"/>
</dbReference>
<protein>
    <recommendedName>
        <fullName evidence="5">Ubiquitin-like protease family profile domain-containing protein</fullName>
    </recommendedName>
</protein>
<dbReference type="OrthoDB" id="442460at2759"/>